<feature type="compositionally biased region" description="Acidic residues" evidence="1">
    <location>
        <begin position="357"/>
        <end position="369"/>
    </location>
</feature>
<feature type="region of interest" description="Disordered" evidence="1">
    <location>
        <begin position="357"/>
        <end position="413"/>
    </location>
</feature>
<feature type="compositionally biased region" description="Basic residues" evidence="1">
    <location>
        <begin position="79"/>
        <end position="89"/>
    </location>
</feature>
<dbReference type="EMBL" id="JH930469">
    <property type="protein sequence ID" value="EKM60003.1"/>
    <property type="molecule type" value="Genomic_DNA"/>
</dbReference>
<feature type="region of interest" description="Disordered" evidence="1">
    <location>
        <begin position="649"/>
        <end position="679"/>
    </location>
</feature>
<feature type="compositionally biased region" description="Basic and acidic residues" evidence="1">
    <location>
        <begin position="649"/>
        <end position="663"/>
    </location>
</feature>
<feature type="region of interest" description="Disordered" evidence="1">
    <location>
        <begin position="75"/>
        <end position="94"/>
    </location>
</feature>
<dbReference type="GO" id="GO:0031047">
    <property type="term" value="P:regulatory ncRNA-mediated gene silencing"/>
    <property type="evidence" value="ECO:0007669"/>
    <property type="project" value="InterPro"/>
</dbReference>
<dbReference type="GO" id="GO:0033167">
    <property type="term" value="C:ARC complex"/>
    <property type="evidence" value="ECO:0007669"/>
    <property type="project" value="InterPro"/>
</dbReference>
<feature type="compositionally biased region" description="Acidic residues" evidence="1">
    <location>
        <begin position="179"/>
        <end position="193"/>
    </location>
</feature>
<dbReference type="Pfam" id="PF09692">
    <property type="entry name" value="Arb1"/>
    <property type="match status" value="1"/>
</dbReference>
<dbReference type="InParanoid" id="K5W7S8"/>
<dbReference type="GeneID" id="18912440"/>
<dbReference type="KEGG" id="pco:PHACADRAFT_206218"/>
<feature type="region of interest" description="Disordered" evidence="1">
    <location>
        <begin position="582"/>
        <end position="613"/>
    </location>
</feature>
<evidence type="ECO:0000313" key="2">
    <source>
        <dbReference type="EMBL" id="EKM60003.1"/>
    </source>
</evidence>
<dbReference type="Proteomes" id="UP000008370">
    <property type="component" value="Unassembled WGS sequence"/>
</dbReference>
<evidence type="ECO:0000313" key="3">
    <source>
        <dbReference type="Proteomes" id="UP000008370"/>
    </source>
</evidence>
<dbReference type="OrthoDB" id="435402at2759"/>
<dbReference type="RefSeq" id="XP_007392551.1">
    <property type="nucleotide sequence ID" value="XM_007392489.1"/>
</dbReference>
<proteinExistence type="predicted"/>
<dbReference type="HOGENOM" id="CLU_015635_0_0_1"/>
<protein>
    <submittedName>
        <fullName evidence="2">Uncharacterized protein</fullName>
    </submittedName>
</protein>
<name>K5W7S8_PHACS</name>
<dbReference type="AlphaFoldDB" id="K5W7S8"/>
<sequence>MLVDDVPVTPVHPHERPFIVFPPFPEPPPGAKIPIWSEFKPAGIQVVLDPDSGEIEHDGRGIPVVRLASSHSLTPAERMKHKSNKKMKKTTVGPDGVSKRMTWYEDWDEFETTRRANIDPALDRIGSLYSAALEFKTCRPWPPPLTESNPLLLWDYWRHYLGLISQIQSEPKKSKQQDQLEDEDEDDGGDADAPEGQTTVTVVDDAEGRQQNEGERHSQLQPKELDEEALTRRERWSEAQENKKEAFLNDPEQTVKIFFSSHWRDKGYVHSKEKCKEGPILIAFFLRYLIRNRVFPEEEAALKRAAALCDRAKEELPATWTVAQTLPDRVSAGFEELNGNVTPGMFGGGILHEAADAEDEDAANDESESDVGASKEPDAKKRKLESQSEALDKMREDDPTVEAIDPNAIDHDSAAVRDAIRDNVDQNGGEAEFELKPDEQPPNSWHNFTWDQSQSANNDTVMGSWGTAAPLDSVWIIEQKNALIELLGPTALPSTHTTGVIERSTRKIAKIIRPVPAPAKNAKKQKGLTPAEAVEAELAQRLGVVVFTPWVKVGNHVASDITPPQILPDSRGKVVLPTLTKSDLLNHGLRNPPPPPPPPNDEGSLNSPFDPRSDAVHVLVDPETLDKLEPFVGMGVLATFVQIARKVEPGDDMKERPQSWDSKKKSKQRGAPGKNGEPTRWWYMESVMLSLTSFHTDRYYADQDE</sequence>
<reference evidence="2 3" key="1">
    <citation type="journal article" date="2012" name="BMC Genomics">
        <title>Comparative genomics of the white-rot fungi, Phanerochaete carnosa and P. chrysosporium, to elucidate the genetic basis of the distinct wood types they colonize.</title>
        <authorList>
            <person name="Suzuki H."/>
            <person name="MacDonald J."/>
            <person name="Syed K."/>
            <person name="Salamov A."/>
            <person name="Hori C."/>
            <person name="Aerts A."/>
            <person name="Henrissat B."/>
            <person name="Wiebenga A."/>
            <person name="vanKuyk P.A."/>
            <person name="Barry K."/>
            <person name="Lindquist E."/>
            <person name="LaButti K."/>
            <person name="Lapidus A."/>
            <person name="Lucas S."/>
            <person name="Coutinho P."/>
            <person name="Gong Y."/>
            <person name="Samejima M."/>
            <person name="Mahadevan R."/>
            <person name="Abou-Zaid M."/>
            <person name="de Vries R.P."/>
            <person name="Igarashi K."/>
            <person name="Yadav J.S."/>
            <person name="Grigoriev I.V."/>
            <person name="Master E.R."/>
        </authorList>
    </citation>
    <scope>NUCLEOTIDE SEQUENCE [LARGE SCALE GENOMIC DNA]</scope>
    <source>
        <strain evidence="2 3">HHB-10118-sp</strain>
    </source>
</reference>
<dbReference type="InterPro" id="IPR018606">
    <property type="entry name" value="Arb1"/>
</dbReference>
<evidence type="ECO:0000256" key="1">
    <source>
        <dbReference type="SAM" id="MobiDB-lite"/>
    </source>
</evidence>
<accession>K5W7S8</accession>
<organism evidence="2 3">
    <name type="scientific">Phanerochaete carnosa (strain HHB-10118-sp)</name>
    <name type="common">White-rot fungus</name>
    <name type="synonym">Peniophora carnosa</name>
    <dbReference type="NCBI Taxonomy" id="650164"/>
    <lineage>
        <taxon>Eukaryota</taxon>
        <taxon>Fungi</taxon>
        <taxon>Dikarya</taxon>
        <taxon>Basidiomycota</taxon>
        <taxon>Agaricomycotina</taxon>
        <taxon>Agaricomycetes</taxon>
        <taxon>Polyporales</taxon>
        <taxon>Phanerochaetaceae</taxon>
        <taxon>Phanerochaete</taxon>
    </lineage>
</organism>
<feature type="compositionally biased region" description="Pro residues" evidence="1">
    <location>
        <begin position="591"/>
        <end position="600"/>
    </location>
</feature>
<feature type="compositionally biased region" description="Basic and acidic residues" evidence="1">
    <location>
        <begin position="373"/>
        <end position="398"/>
    </location>
</feature>
<dbReference type="STRING" id="650164.K5W7S8"/>
<feature type="compositionally biased region" description="Basic and acidic residues" evidence="1">
    <location>
        <begin position="206"/>
        <end position="218"/>
    </location>
</feature>
<gene>
    <name evidence="2" type="ORF">PHACADRAFT_206218</name>
</gene>
<feature type="region of interest" description="Disordered" evidence="1">
    <location>
        <begin position="169"/>
        <end position="236"/>
    </location>
</feature>
<keyword evidence="3" id="KW-1185">Reference proteome</keyword>